<dbReference type="InterPro" id="IPR019351">
    <property type="entry name" value="DUF2039"/>
</dbReference>
<feature type="compositionally biased region" description="Basic and acidic residues" evidence="1">
    <location>
        <begin position="155"/>
        <end position="167"/>
    </location>
</feature>
<feature type="compositionally biased region" description="Acidic residues" evidence="1">
    <location>
        <begin position="178"/>
        <end position="206"/>
    </location>
</feature>
<protein>
    <submittedName>
        <fullName evidence="3">Uncharacterized protein</fullName>
    </submittedName>
</protein>
<keyword evidence="2" id="KW-1133">Transmembrane helix</keyword>
<sequence length="230" mass="26256">MKCFDLNDVALRSRTFSGAVQWPACFLCWCIHIACVAKRLNKMSSQKGNVSRSRRQKHQNTTAYRNDKYGANAQVKKANSKIHDGLCQRCKEVLEWKVKYNKYKTLTQPKKCVKCSQKTVKDAYHIICKPCSLQLEICCKCGKKEDIVIPVNSHLDSKEQEEHDQSKKIRGRGKKDADDLDSDDDFDDDDDDFGDLDDEEDEDFDSEAGPKKTQSKPAVLPDVSRVNVKD</sequence>
<keyword evidence="2" id="KW-0812">Transmembrane</keyword>
<feature type="region of interest" description="Disordered" evidence="1">
    <location>
        <begin position="154"/>
        <end position="230"/>
    </location>
</feature>
<evidence type="ECO:0000313" key="3">
    <source>
        <dbReference type="Ensembl" id="ENSSPAP00000027284.1"/>
    </source>
</evidence>
<dbReference type="GeneTree" id="ENSGT00440000033805"/>
<evidence type="ECO:0000256" key="2">
    <source>
        <dbReference type="SAM" id="Phobius"/>
    </source>
</evidence>
<dbReference type="Ensembl" id="ENSSPAT00000027728.1">
    <property type="protein sequence ID" value="ENSSPAP00000027284.1"/>
    <property type="gene ID" value="ENSSPAG00000020568.1"/>
</dbReference>
<dbReference type="STRING" id="144197.ENSSPAP00000027284"/>
<reference evidence="3" key="1">
    <citation type="submission" date="2023-09" db="UniProtKB">
        <authorList>
            <consortium name="Ensembl"/>
        </authorList>
    </citation>
    <scope>IDENTIFICATION</scope>
</reference>
<dbReference type="PANTHER" id="PTHR22876:SF5">
    <property type="entry name" value="CHROMOSOME 9 OPEN READING FRAME 85"/>
    <property type="match status" value="1"/>
</dbReference>
<accession>A0A3B5BB02</accession>
<dbReference type="AlphaFoldDB" id="A0A3B5BB02"/>
<dbReference type="Pfam" id="PF10217">
    <property type="entry name" value="DUF2039"/>
    <property type="match status" value="1"/>
</dbReference>
<evidence type="ECO:0000256" key="1">
    <source>
        <dbReference type="SAM" id="MobiDB-lite"/>
    </source>
</evidence>
<keyword evidence="2" id="KW-0472">Membrane</keyword>
<dbReference type="PANTHER" id="PTHR22876">
    <property type="entry name" value="ZGC:101016"/>
    <property type="match status" value="1"/>
</dbReference>
<name>A0A3B5BB02_9TELE</name>
<proteinExistence type="predicted"/>
<feature type="transmembrane region" description="Helical" evidence="2">
    <location>
        <begin position="20"/>
        <end position="37"/>
    </location>
</feature>
<organism evidence="3">
    <name type="scientific">Stegastes partitus</name>
    <name type="common">bicolor damselfish</name>
    <dbReference type="NCBI Taxonomy" id="144197"/>
    <lineage>
        <taxon>Eukaryota</taxon>
        <taxon>Metazoa</taxon>
        <taxon>Chordata</taxon>
        <taxon>Craniata</taxon>
        <taxon>Vertebrata</taxon>
        <taxon>Euteleostomi</taxon>
        <taxon>Actinopterygii</taxon>
        <taxon>Neopterygii</taxon>
        <taxon>Teleostei</taxon>
        <taxon>Neoteleostei</taxon>
        <taxon>Acanthomorphata</taxon>
        <taxon>Ovalentaria</taxon>
        <taxon>Pomacentridae</taxon>
        <taxon>Stegastes</taxon>
    </lineage>
</organism>